<feature type="repeat" description="WD" evidence="4">
    <location>
        <begin position="167"/>
        <end position="209"/>
    </location>
</feature>
<sequence>MVTGTQAPKAHLNTIHVLHLSRMTKFKQKNNDEESDEESESSDEEDDGSPDSQPLLRSAEIPHPWGAINRIRFAEVGSSMLAASWCDSGAVRIWNLNKQLQELKNSFFNKSEAGPPLFTFSGHQVEGFSIAWSDVAKGYLATGDCAKNIHIWVPNEAGTWHVDQTPLIGHTKSVEDIQWSPTEPNVIASCSVDKSIRIWDTRARNLSSCMIAIEDAHESDVNVISWNKLDTFFLLSGGDDGAIKVWDFRKFANSVKTNKPVAVFKYHLEPITSVEWHPSDNTVFAASGEDHQITLWDLAVEKDDEEIESEDQELKEEGADEDEENEELKAEKNAPPQLLFVHRGQRDIKELHFHPQIPGLVISTAANSFDIFKTISV</sequence>
<dbReference type="InterPro" id="IPR001680">
    <property type="entry name" value="WD40_rpt"/>
</dbReference>
<dbReference type="PROSITE" id="PS50082">
    <property type="entry name" value="WD_REPEATS_2"/>
    <property type="match status" value="3"/>
</dbReference>
<name>T1KJ81_TETUR</name>
<dbReference type="Proteomes" id="UP000015104">
    <property type="component" value="Unassembled WGS sequence"/>
</dbReference>
<keyword evidence="1 4" id="KW-0853">WD repeat</keyword>
<evidence type="ECO:0000256" key="5">
    <source>
        <dbReference type="SAM" id="MobiDB-lite"/>
    </source>
</evidence>
<feature type="compositionally biased region" description="Acidic residues" evidence="5">
    <location>
        <begin position="304"/>
        <end position="326"/>
    </location>
</feature>
<dbReference type="PRINTS" id="PR00320">
    <property type="entry name" value="GPROTEINBRPT"/>
</dbReference>
<dbReference type="InterPro" id="IPR019775">
    <property type="entry name" value="WD40_repeat_CS"/>
</dbReference>
<evidence type="ECO:0000313" key="7">
    <source>
        <dbReference type="Proteomes" id="UP000015104"/>
    </source>
</evidence>
<dbReference type="GO" id="GO:0005730">
    <property type="term" value="C:nucleolus"/>
    <property type="evidence" value="ECO:0007669"/>
    <property type="project" value="TreeGrafter"/>
</dbReference>
<dbReference type="EMBL" id="CAEY01000120">
    <property type="status" value="NOT_ANNOTATED_CDS"/>
    <property type="molecule type" value="Genomic_DNA"/>
</dbReference>
<evidence type="ECO:0000256" key="1">
    <source>
        <dbReference type="ARBA" id="ARBA00022574"/>
    </source>
</evidence>
<reference evidence="7" key="1">
    <citation type="submission" date="2011-08" db="EMBL/GenBank/DDBJ databases">
        <authorList>
            <person name="Rombauts S."/>
        </authorList>
    </citation>
    <scope>NUCLEOTIDE SEQUENCE</scope>
    <source>
        <strain evidence="7">London</strain>
    </source>
</reference>
<evidence type="ECO:0000256" key="4">
    <source>
        <dbReference type="PROSITE-ProRule" id="PRU00221"/>
    </source>
</evidence>
<dbReference type="Pfam" id="PF00400">
    <property type="entry name" value="WD40"/>
    <property type="match status" value="3"/>
</dbReference>
<feature type="compositionally biased region" description="Acidic residues" evidence="5">
    <location>
        <begin position="33"/>
        <end position="49"/>
    </location>
</feature>
<dbReference type="PROSITE" id="PS00678">
    <property type="entry name" value="WD_REPEATS_1"/>
    <property type="match status" value="2"/>
</dbReference>
<dbReference type="InterPro" id="IPR036322">
    <property type="entry name" value="WD40_repeat_dom_sf"/>
</dbReference>
<accession>T1KJ81</accession>
<dbReference type="eggNOG" id="KOG0302">
    <property type="taxonomic scope" value="Eukaryota"/>
</dbReference>
<dbReference type="HOGENOM" id="CLU_025272_1_1_1"/>
<feature type="repeat" description="WD" evidence="4">
    <location>
        <begin position="214"/>
        <end position="249"/>
    </location>
</feature>
<proteinExistence type="predicted"/>
<evidence type="ECO:0000313" key="6">
    <source>
        <dbReference type="EnsemblMetazoa" id="tetur12g04130.1"/>
    </source>
</evidence>
<reference evidence="6" key="2">
    <citation type="submission" date="2015-06" db="UniProtKB">
        <authorList>
            <consortium name="EnsemblMetazoa"/>
        </authorList>
    </citation>
    <scope>IDENTIFICATION</scope>
</reference>
<dbReference type="EnsemblMetazoa" id="tetur12g04130.1">
    <property type="protein sequence ID" value="tetur12g04130.1"/>
    <property type="gene ID" value="tetur12g04130"/>
</dbReference>
<keyword evidence="2" id="KW-0677">Repeat</keyword>
<feature type="repeat" description="WD" evidence="4">
    <location>
        <begin position="264"/>
        <end position="298"/>
    </location>
</feature>
<dbReference type="InterPro" id="IPR020472">
    <property type="entry name" value="WD40_PAC1"/>
</dbReference>
<dbReference type="PANTHER" id="PTHR45903">
    <property type="entry name" value="GLUTAMATE-RICH WD REPEAT-CONTAINING PROTEIN 1"/>
    <property type="match status" value="1"/>
</dbReference>
<dbReference type="InterPro" id="IPR051972">
    <property type="entry name" value="Glutamate-rich_WD_repeat"/>
</dbReference>
<dbReference type="PROSITE" id="PS50294">
    <property type="entry name" value="WD_REPEATS_REGION"/>
    <property type="match status" value="3"/>
</dbReference>
<feature type="region of interest" description="Disordered" evidence="5">
    <location>
        <begin position="304"/>
        <end position="335"/>
    </location>
</feature>
<evidence type="ECO:0000256" key="2">
    <source>
        <dbReference type="ARBA" id="ARBA00022737"/>
    </source>
</evidence>
<dbReference type="PANTHER" id="PTHR45903:SF1">
    <property type="entry name" value="GLUTAMATE-RICH WD REPEAT-CONTAINING PROTEIN 1"/>
    <property type="match status" value="1"/>
</dbReference>
<protein>
    <recommendedName>
        <fullName evidence="3">Glutamate-rich WD repeat-containing protein 1</fullName>
    </recommendedName>
</protein>
<dbReference type="Gene3D" id="2.130.10.10">
    <property type="entry name" value="YVTN repeat-like/Quinoprotein amine dehydrogenase"/>
    <property type="match status" value="1"/>
</dbReference>
<feature type="region of interest" description="Disordered" evidence="5">
    <location>
        <begin position="25"/>
        <end position="59"/>
    </location>
</feature>
<dbReference type="AlphaFoldDB" id="T1KJ81"/>
<dbReference type="SUPFAM" id="SSF50978">
    <property type="entry name" value="WD40 repeat-like"/>
    <property type="match status" value="1"/>
</dbReference>
<dbReference type="SMART" id="SM00320">
    <property type="entry name" value="WD40"/>
    <property type="match status" value="5"/>
</dbReference>
<dbReference type="InterPro" id="IPR015943">
    <property type="entry name" value="WD40/YVTN_repeat-like_dom_sf"/>
</dbReference>
<dbReference type="GO" id="GO:0042254">
    <property type="term" value="P:ribosome biogenesis"/>
    <property type="evidence" value="ECO:0007669"/>
    <property type="project" value="TreeGrafter"/>
</dbReference>
<keyword evidence="7" id="KW-1185">Reference proteome</keyword>
<organism evidence="6 7">
    <name type="scientific">Tetranychus urticae</name>
    <name type="common">Two-spotted spider mite</name>
    <dbReference type="NCBI Taxonomy" id="32264"/>
    <lineage>
        <taxon>Eukaryota</taxon>
        <taxon>Metazoa</taxon>
        <taxon>Ecdysozoa</taxon>
        <taxon>Arthropoda</taxon>
        <taxon>Chelicerata</taxon>
        <taxon>Arachnida</taxon>
        <taxon>Acari</taxon>
        <taxon>Acariformes</taxon>
        <taxon>Trombidiformes</taxon>
        <taxon>Prostigmata</taxon>
        <taxon>Eleutherengona</taxon>
        <taxon>Raphignathae</taxon>
        <taxon>Tetranychoidea</taxon>
        <taxon>Tetranychidae</taxon>
        <taxon>Tetranychus</taxon>
    </lineage>
</organism>
<dbReference type="STRING" id="32264.T1KJ81"/>
<evidence type="ECO:0000256" key="3">
    <source>
        <dbReference type="ARBA" id="ARBA00040876"/>
    </source>
</evidence>